<reference evidence="6" key="1">
    <citation type="submission" date="2020-05" db="EMBL/GenBank/DDBJ databases">
        <title>Chitinophaga laudate sp. nov., isolated from a tropical peat swamp.</title>
        <authorList>
            <person name="Goh C.B.S."/>
            <person name="Lee M.S."/>
            <person name="Parimannan S."/>
            <person name="Pasbakhsh P."/>
            <person name="Yule C.M."/>
            <person name="Rajandas H."/>
            <person name="Loke S."/>
            <person name="Croft L."/>
            <person name="Tan J.B.L."/>
        </authorList>
    </citation>
    <scope>NUCLEOTIDE SEQUENCE</scope>
    <source>
        <strain evidence="6">Mgbs1</strain>
    </source>
</reference>
<dbReference type="SUPFAM" id="SSF49464">
    <property type="entry name" value="Carboxypeptidase regulatory domain-like"/>
    <property type="match status" value="1"/>
</dbReference>
<gene>
    <name evidence="6" type="ORF">ECE50_030695</name>
</gene>
<accession>A0A433WC26</accession>
<dbReference type="InterPro" id="IPR036942">
    <property type="entry name" value="Beta-barrel_TonB_sf"/>
</dbReference>
<dbReference type="InterPro" id="IPR037066">
    <property type="entry name" value="Plug_dom_sf"/>
</dbReference>
<feature type="domain" description="TonB-dependent receptor plug" evidence="4">
    <location>
        <begin position="142"/>
        <end position="216"/>
    </location>
</feature>
<sequence>MNKVKVLWMLLLTGVCLAGYAQQPMVTLKGKLISAKNRQPVIAATIRLIKDAAHVKAGLSDAAGTFAIPAAPGAYTLRIEALQCKPLVIALQLSSDTTLGDIALEEDTRQLETVTVTGTKSEIELKTDRKVFNVGKDILSKGGNVNDILNNVPSVNVDPNGAVSLRGNANVRILINGKPSMLTVNNGLRQIPASSIEKVEVITNPSSAYEAEGSAGIINIIMKKNALSGFNASLQAGLGSPANNSLNLNMSYKTKKVNIFSNIGYRYQERFFEDIIQRQNFGKAPVSSMYQVNNLRNSNTATNYYLGMDYYINDRNTLTGSFYRIKVNNRDSARNNYNYYGSAGQPDSSITRFEDYREPQIFNELELNYVKTFAKKGRKWTTNLQYDFWHDDENQLITQRSLHPENNGFKLTSRDLEYSKDLFIQSDYVTPLKGSGKLEMGVRAGLRAIKSDYTASQDEILLPQYDNKLNYDENIYATYMQYGSKVKQFNYQVGLRAELSDIGIRDRKGNFNNAKRYIDFFPAVHLQYSLKNDMDLQLSYSRRINRPKFWQLNPFSGLSDTRLLTVGNPDLNPMYTNALETGILKKAGNFTLNPSVYYQFATNYFDYILRTTPEGYFLRTPVNLDLEQRFGVELNTSWNPYNWWRLSMDVNFYQFTQEGNYEGEKYHVTGKTWFSTIRSGFKFPKVVSLDLSFNYRGQNRNVQSLIKPIYRLNAGISRDFLGDRMTFTATVNNLLDSNTYQEITSTDTYYLDRFSKGLQRQFTGTLIYRFNRKKDQADRMGDQN</sequence>
<keyword evidence="7" id="KW-1185">Reference proteome</keyword>
<dbReference type="AlphaFoldDB" id="A0A433WC26"/>
<comment type="caution">
    <text evidence="6">The sequence shown here is derived from an EMBL/GenBank/DDBJ whole genome shotgun (WGS) entry which is preliminary data.</text>
</comment>
<proteinExistence type="predicted"/>
<protein>
    <submittedName>
        <fullName evidence="6">TonB-dependent receptor</fullName>
    </submittedName>
</protein>
<evidence type="ECO:0000259" key="4">
    <source>
        <dbReference type="Pfam" id="PF07715"/>
    </source>
</evidence>
<evidence type="ECO:0000256" key="1">
    <source>
        <dbReference type="ARBA" id="ARBA00004442"/>
    </source>
</evidence>
<evidence type="ECO:0000313" key="7">
    <source>
        <dbReference type="Proteomes" id="UP000281028"/>
    </source>
</evidence>
<evidence type="ECO:0000259" key="5">
    <source>
        <dbReference type="Pfam" id="PF14905"/>
    </source>
</evidence>
<dbReference type="PANTHER" id="PTHR40980">
    <property type="entry name" value="PLUG DOMAIN-CONTAINING PROTEIN"/>
    <property type="match status" value="1"/>
</dbReference>
<dbReference type="Pfam" id="PF07715">
    <property type="entry name" value="Plug"/>
    <property type="match status" value="1"/>
</dbReference>
<dbReference type="EMBL" id="RIAR02000003">
    <property type="protein sequence ID" value="NSL91231.1"/>
    <property type="molecule type" value="Genomic_DNA"/>
</dbReference>
<dbReference type="SUPFAM" id="SSF56935">
    <property type="entry name" value="Porins"/>
    <property type="match status" value="1"/>
</dbReference>
<dbReference type="Proteomes" id="UP000281028">
    <property type="component" value="Unassembled WGS sequence"/>
</dbReference>
<dbReference type="InterPro" id="IPR008969">
    <property type="entry name" value="CarboxyPept-like_regulatory"/>
</dbReference>
<name>A0A433WC26_9BACT</name>
<dbReference type="Pfam" id="PF14905">
    <property type="entry name" value="OMP_b-brl_3"/>
    <property type="match status" value="1"/>
</dbReference>
<dbReference type="Gene3D" id="2.40.170.20">
    <property type="entry name" value="TonB-dependent receptor, beta-barrel domain"/>
    <property type="match status" value="1"/>
</dbReference>
<dbReference type="GO" id="GO:0009279">
    <property type="term" value="C:cell outer membrane"/>
    <property type="evidence" value="ECO:0007669"/>
    <property type="project" value="UniProtKB-SubCell"/>
</dbReference>
<keyword evidence="6" id="KW-0675">Receptor</keyword>
<evidence type="ECO:0000313" key="6">
    <source>
        <dbReference type="EMBL" id="NSL91231.1"/>
    </source>
</evidence>
<feature type="domain" description="Outer membrane protein beta-barrel" evidence="5">
    <location>
        <begin position="371"/>
        <end position="767"/>
    </location>
</feature>
<dbReference type="InterPro" id="IPR041700">
    <property type="entry name" value="OMP_b-brl_3"/>
</dbReference>
<keyword evidence="3" id="KW-0998">Cell outer membrane</keyword>
<dbReference type="OrthoDB" id="905812at2"/>
<dbReference type="PANTHER" id="PTHR40980:SF4">
    <property type="entry name" value="TONB-DEPENDENT RECEPTOR-LIKE BETA-BARREL DOMAIN-CONTAINING PROTEIN"/>
    <property type="match status" value="1"/>
</dbReference>
<evidence type="ECO:0000256" key="2">
    <source>
        <dbReference type="ARBA" id="ARBA00023136"/>
    </source>
</evidence>
<comment type="subcellular location">
    <subcellularLocation>
        <location evidence="1">Cell outer membrane</location>
    </subcellularLocation>
</comment>
<dbReference type="Gene3D" id="2.170.130.10">
    <property type="entry name" value="TonB-dependent receptor, plug domain"/>
    <property type="match status" value="1"/>
</dbReference>
<keyword evidence="2" id="KW-0472">Membrane</keyword>
<dbReference type="InterPro" id="IPR012910">
    <property type="entry name" value="Plug_dom"/>
</dbReference>
<evidence type="ECO:0000256" key="3">
    <source>
        <dbReference type="ARBA" id="ARBA00023237"/>
    </source>
</evidence>
<organism evidence="6 7">
    <name type="scientific">Chitinophaga solisilvae</name>
    <dbReference type="NCBI Taxonomy" id="1233460"/>
    <lineage>
        <taxon>Bacteria</taxon>
        <taxon>Pseudomonadati</taxon>
        <taxon>Bacteroidota</taxon>
        <taxon>Chitinophagia</taxon>
        <taxon>Chitinophagales</taxon>
        <taxon>Chitinophagaceae</taxon>
        <taxon>Chitinophaga</taxon>
    </lineage>
</organism>